<comment type="caution">
    <text evidence="1">The sequence shown here is derived from an EMBL/GenBank/DDBJ whole genome shotgun (WGS) entry which is preliminary data.</text>
</comment>
<protein>
    <recommendedName>
        <fullName evidence="3">JAB domain-containing protein</fullName>
    </recommendedName>
</protein>
<proteinExistence type="predicted"/>
<dbReference type="RefSeq" id="WP_036874604.1">
    <property type="nucleotide sequence ID" value="NZ_JRNN01000095.1"/>
</dbReference>
<evidence type="ECO:0000313" key="1">
    <source>
        <dbReference type="EMBL" id="KGF33043.1"/>
    </source>
</evidence>
<dbReference type="Proteomes" id="UP000029556">
    <property type="component" value="Unassembled WGS sequence"/>
</dbReference>
<gene>
    <name evidence="1" type="ORF">HMPREF2137_11485</name>
</gene>
<accession>A0A095ZEE7</accession>
<dbReference type="EMBL" id="JRNN01000095">
    <property type="protein sequence ID" value="KGF33043.1"/>
    <property type="molecule type" value="Genomic_DNA"/>
</dbReference>
<reference evidence="1 2" key="1">
    <citation type="submission" date="2014-07" db="EMBL/GenBank/DDBJ databases">
        <authorList>
            <person name="McCorrison J."/>
            <person name="Sanka R."/>
            <person name="Torralba M."/>
            <person name="Gillis M."/>
            <person name="Haft D.H."/>
            <person name="Methe B."/>
            <person name="Sutton G."/>
            <person name="Nelson K.E."/>
        </authorList>
    </citation>
    <scope>NUCLEOTIDE SEQUENCE [LARGE SCALE GENOMIC DNA]</scope>
    <source>
        <strain evidence="1 2">DNF00853</strain>
    </source>
</reference>
<evidence type="ECO:0000313" key="2">
    <source>
        <dbReference type="Proteomes" id="UP000029556"/>
    </source>
</evidence>
<evidence type="ECO:0008006" key="3">
    <source>
        <dbReference type="Google" id="ProtNLM"/>
    </source>
</evidence>
<sequence length="110" mass="12389">MNLDDKGVLVYKEVGNTYTSSHNYFVSNSNEVEFILGGKRHTVLATGQVHTHPSWNPTQTENPLEISGADINLANKYFDGIINILLVPTKQLFNVWVNENGLAFPVEKKW</sequence>
<dbReference type="AlphaFoldDB" id="A0A095ZEE7"/>
<name>A0A095ZEE7_9BACT</name>
<organism evidence="1 2">
    <name type="scientific">Hoylesella buccalis DNF00853</name>
    <dbReference type="NCBI Taxonomy" id="1401074"/>
    <lineage>
        <taxon>Bacteria</taxon>
        <taxon>Pseudomonadati</taxon>
        <taxon>Bacteroidota</taxon>
        <taxon>Bacteroidia</taxon>
        <taxon>Bacteroidales</taxon>
        <taxon>Prevotellaceae</taxon>
        <taxon>Hoylesella</taxon>
    </lineage>
</organism>